<gene>
    <name evidence="3" type="ORF">FPZ12_021975</name>
</gene>
<dbReference type="GO" id="GO:0006950">
    <property type="term" value="P:response to stress"/>
    <property type="evidence" value="ECO:0007669"/>
    <property type="project" value="TreeGrafter"/>
</dbReference>
<dbReference type="InterPro" id="IPR039422">
    <property type="entry name" value="MarR/SlyA-like"/>
</dbReference>
<dbReference type="InterPro" id="IPR036390">
    <property type="entry name" value="WH_DNA-bd_sf"/>
</dbReference>
<name>A0A5N0UYE2_9PSEU</name>
<dbReference type="Proteomes" id="UP000319769">
    <property type="component" value="Unassembled WGS sequence"/>
</dbReference>
<dbReference type="SUPFAM" id="SSF46785">
    <property type="entry name" value="Winged helix' DNA-binding domain"/>
    <property type="match status" value="1"/>
</dbReference>
<proteinExistence type="predicted"/>
<dbReference type="PANTHER" id="PTHR33164">
    <property type="entry name" value="TRANSCRIPTIONAL REGULATOR, MARR FAMILY"/>
    <property type="match status" value="1"/>
</dbReference>
<dbReference type="EMBL" id="VMNW02000033">
    <property type="protein sequence ID" value="KAA9158732.1"/>
    <property type="molecule type" value="Genomic_DNA"/>
</dbReference>
<dbReference type="GO" id="GO:0003700">
    <property type="term" value="F:DNA-binding transcription factor activity"/>
    <property type="evidence" value="ECO:0007669"/>
    <property type="project" value="InterPro"/>
</dbReference>
<dbReference type="SMART" id="SM00347">
    <property type="entry name" value="HTH_MARR"/>
    <property type="match status" value="1"/>
</dbReference>
<evidence type="ECO:0000259" key="2">
    <source>
        <dbReference type="SMART" id="SM00347"/>
    </source>
</evidence>
<feature type="region of interest" description="Disordered" evidence="1">
    <location>
        <begin position="1"/>
        <end position="23"/>
    </location>
</feature>
<dbReference type="InterPro" id="IPR000835">
    <property type="entry name" value="HTH_MarR-typ"/>
</dbReference>
<dbReference type="InterPro" id="IPR036388">
    <property type="entry name" value="WH-like_DNA-bd_sf"/>
</dbReference>
<dbReference type="Gene3D" id="1.10.10.10">
    <property type="entry name" value="Winged helix-like DNA-binding domain superfamily/Winged helix DNA-binding domain"/>
    <property type="match status" value="1"/>
</dbReference>
<dbReference type="AlphaFoldDB" id="A0A5N0UYE2"/>
<sequence>MSPGRDESPLRHPSRVLCGRTRGTGQSGPALWIRELIRGIRLGLPQRRGGREVAEPEILTVGLLLKRAYQSSKAAVDAALAPRGSSLSQWVVLEQIASRPDVSARALARVTYQTEQALGRLAMRLADRGLIERCSGPANVVGHRLTPEGRRLLAEATPVVHDVLSRELGVLGSGELGALRRLLESVAGRGEDHS</sequence>
<dbReference type="OrthoDB" id="8781857at2"/>
<evidence type="ECO:0000313" key="3">
    <source>
        <dbReference type="EMBL" id="KAA9158732.1"/>
    </source>
</evidence>
<keyword evidence="4" id="KW-1185">Reference proteome</keyword>
<evidence type="ECO:0000256" key="1">
    <source>
        <dbReference type="SAM" id="MobiDB-lite"/>
    </source>
</evidence>
<evidence type="ECO:0000313" key="4">
    <source>
        <dbReference type="Proteomes" id="UP000319769"/>
    </source>
</evidence>
<accession>A0A5N0UYE2</accession>
<dbReference type="PANTHER" id="PTHR33164:SF43">
    <property type="entry name" value="HTH-TYPE TRANSCRIPTIONAL REPRESSOR YETL"/>
    <property type="match status" value="1"/>
</dbReference>
<dbReference type="Pfam" id="PF12802">
    <property type="entry name" value="MarR_2"/>
    <property type="match status" value="1"/>
</dbReference>
<feature type="compositionally biased region" description="Basic and acidic residues" evidence="1">
    <location>
        <begin position="1"/>
        <end position="10"/>
    </location>
</feature>
<feature type="domain" description="HTH marR-type" evidence="2">
    <location>
        <begin position="78"/>
        <end position="176"/>
    </location>
</feature>
<organism evidence="3 4">
    <name type="scientific">Amycolatopsis acidicola</name>
    <dbReference type="NCBI Taxonomy" id="2596893"/>
    <lineage>
        <taxon>Bacteria</taxon>
        <taxon>Bacillati</taxon>
        <taxon>Actinomycetota</taxon>
        <taxon>Actinomycetes</taxon>
        <taxon>Pseudonocardiales</taxon>
        <taxon>Pseudonocardiaceae</taxon>
        <taxon>Amycolatopsis</taxon>
    </lineage>
</organism>
<comment type="caution">
    <text evidence="3">The sequence shown here is derived from an EMBL/GenBank/DDBJ whole genome shotgun (WGS) entry which is preliminary data.</text>
</comment>
<reference evidence="3" key="1">
    <citation type="submission" date="2019-09" db="EMBL/GenBank/DDBJ databases">
        <authorList>
            <person name="Teo W.F.A."/>
            <person name="Duangmal K."/>
        </authorList>
    </citation>
    <scope>NUCLEOTIDE SEQUENCE [LARGE SCALE GENOMIC DNA]</scope>
    <source>
        <strain evidence="3">K81G1</strain>
    </source>
</reference>
<protein>
    <submittedName>
        <fullName evidence="3">Winged helix-turn-helix transcriptional regulator</fullName>
    </submittedName>
</protein>